<dbReference type="Gene3D" id="3.20.20.150">
    <property type="entry name" value="Divalent-metal-dependent TIM barrel enzymes"/>
    <property type="match status" value="1"/>
</dbReference>
<evidence type="ECO:0000313" key="3">
    <source>
        <dbReference type="Proteomes" id="UP000317371"/>
    </source>
</evidence>
<evidence type="ECO:0000313" key="2">
    <source>
        <dbReference type="EMBL" id="TQE96943.1"/>
    </source>
</evidence>
<name>A0A540VLE0_9CHLR</name>
<dbReference type="SUPFAM" id="SSF51658">
    <property type="entry name" value="Xylose isomerase-like"/>
    <property type="match status" value="1"/>
</dbReference>
<dbReference type="Proteomes" id="UP000317371">
    <property type="component" value="Unassembled WGS sequence"/>
</dbReference>
<dbReference type="InParanoid" id="A0A540VLE0"/>
<dbReference type="InterPro" id="IPR013022">
    <property type="entry name" value="Xyl_isomerase-like_TIM-brl"/>
</dbReference>
<accession>A0A540VLE0</accession>
<proteinExistence type="predicted"/>
<protein>
    <submittedName>
        <fullName evidence="2">TIM barrel protein</fullName>
    </submittedName>
</protein>
<keyword evidence="3" id="KW-1185">Reference proteome</keyword>
<organism evidence="2 3">
    <name type="scientific">Litorilinea aerophila</name>
    <dbReference type="NCBI Taxonomy" id="1204385"/>
    <lineage>
        <taxon>Bacteria</taxon>
        <taxon>Bacillati</taxon>
        <taxon>Chloroflexota</taxon>
        <taxon>Caldilineae</taxon>
        <taxon>Caldilineales</taxon>
        <taxon>Caldilineaceae</taxon>
        <taxon>Litorilinea</taxon>
    </lineage>
</organism>
<dbReference type="AlphaFoldDB" id="A0A540VLE0"/>
<evidence type="ECO:0000259" key="1">
    <source>
        <dbReference type="Pfam" id="PF01261"/>
    </source>
</evidence>
<dbReference type="InterPro" id="IPR050312">
    <property type="entry name" value="IolE/XylAMocC-like"/>
</dbReference>
<dbReference type="RefSeq" id="WP_141608928.1">
    <property type="nucleotide sequence ID" value="NZ_VIGC02000005.1"/>
</dbReference>
<feature type="domain" description="Xylose isomerase-like TIM barrel" evidence="1">
    <location>
        <begin position="33"/>
        <end position="204"/>
    </location>
</feature>
<dbReference type="EMBL" id="VIGC01000005">
    <property type="protein sequence ID" value="TQE96943.1"/>
    <property type="molecule type" value="Genomic_DNA"/>
</dbReference>
<dbReference type="InterPro" id="IPR036237">
    <property type="entry name" value="Xyl_isomerase-like_sf"/>
</dbReference>
<comment type="caution">
    <text evidence="2">The sequence shown here is derived from an EMBL/GenBank/DDBJ whole genome shotgun (WGS) entry which is preliminary data.</text>
</comment>
<dbReference type="PANTHER" id="PTHR12110">
    <property type="entry name" value="HYDROXYPYRUVATE ISOMERASE"/>
    <property type="match status" value="1"/>
</dbReference>
<gene>
    <name evidence="2" type="ORF">FKZ61_04700</name>
</gene>
<sequence length="257" mass="29282">MNVAIMAYTFNPLWRDGRLDLFGYLESCRYRYGLQYADLWNHMFASIEDEYVAKVKDGLAERELTVANLAVDGAHIWDPDPDVREKHYQNALAHMRVAEALGAQTLRIDAGGSRDAQTFTDEEFDFIVQRYREYAQRAHDHGYRIGPENHWGPTTNPVVLKQLCEAVDHPAFGVLLHSERWQGQEAERGDELVAPWTMHTHFGRGVLESRLDAKLDLLEGAGYQGCWSIEHPSTGYSEPALLLALLRDALERRRVAG</sequence>
<reference evidence="2 3" key="1">
    <citation type="submission" date="2019-06" db="EMBL/GenBank/DDBJ databases">
        <title>Genome sequence of Litorilinea aerophila BAA-2444.</title>
        <authorList>
            <person name="Maclea K.S."/>
            <person name="Maurais E.G."/>
            <person name="Iannazzi L.C."/>
        </authorList>
    </citation>
    <scope>NUCLEOTIDE SEQUENCE [LARGE SCALE GENOMIC DNA]</scope>
    <source>
        <strain evidence="2 3">ATCC BAA-2444</strain>
    </source>
</reference>
<dbReference type="Pfam" id="PF01261">
    <property type="entry name" value="AP_endonuc_2"/>
    <property type="match status" value="1"/>
</dbReference>
<dbReference type="OrthoDB" id="2843715at2"/>